<feature type="region of interest" description="Disordered" evidence="1">
    <location>
        <begin position="1"/>
        <end position="20"/>
    </location>
</feature>
<comment type="caution">
    <text evidence="2">The sequence shown here is derived from an EMBL/GenBank/DDBJ whole genome shotgun (WGS) entry which is preliminary data.</text>
</comment>
<organism evidence="2 3">
    <name type="scientific">Ruminiclostridium hungatei</name>
    <name type="common">Clostridium hungatei</name>
    <dbReference type="NCBI Taxonomy" id="48256"/>
    <lineage>
        <taxon>Bacteria</taxon>
        <taxon>Bacillati</taxon>
        <taxon>Bacillota</taxon>
        <taxon>Clostridia</taxon>
        <taxon>Eubacteriales</taxon>
        <taxon>Oscillospiraceae</taxon>
        <taxon>Ruminiclostridium</taxon>
    </lineage>
</organism>
<reference evidence="2 3" key="1">
    <citation type="submission" date="2017-03" db="EMBL/GenBank/DDBJ databases">
        <title>Genome sequence of Clostridium hungatei DSM 14427.</title>
        <authorList>
            <person name="Poehlein A."/>
            <person name="Daniel R."/>
        </authorList>
    </citation>
    <scope>NUCLEOTIDE SEQUENCE [LARGE SCALE GENOMIC DNA]</scope>
    <source>
        <strain evidence="2 3">DSM 14427</strain>
    </source>
</reference>
<dbReference type="RefSeq" id="WP_080063740.1">
    <property type="nucleotide sequence ID" value="NZ_MZGX01000006.1"/>
</dbReference>
<dbReference type="Gene3D" id="3.80.10.10">
    <property type="entry name" value="Ribonuclease Inhibitor"/>
    <property type="match status" value="1"/>
</dbReference>
<dbReference type="InterPro" id="IPR026906">
    <property type="entry name" value="LRR_5"/>
</dbReference>
<name>A0A1V4SNL4_RUMHU</name>
<dbReference type="Pfam" id="PF13306">
    <property type="entry name" value="LRR_5"/>
    <property type="match status" value="1"/>
</dbReference>
<gene>
    <name evidence="2" type="ORF">CLHUN_12980</name>
</gene>
<dbReference type="OrthoDB" id="1819373at2"/>
<dbReference type="InterPro" id="IPR032675">
    <property type="entry name" value="LRR_dom_sf"/>
</dbReference>
<dbReference type="AlphaFoldDB" id="A0A1V4SNL4"/>
<dbReference type="Proteomes" id="UP000191554">
    <property type="component" value="Unassembled WGS sequence"/>
</dbReference>
<sequence>MKAKETKDLNMEGTKKVDGKKTRKKNELLFKIKESKKTAEVVGIRDSFKTQAVIEIPDMVDDYPVTSIGRSAFATPYLCRIIIPNGVTIINEDAFLLCVNLKRVSIPDTVKCIKDGAFCPGTILSGTTEYIKAYADMNNYVFEPK</sequence>
<accession>A0A1V4SNL4</accession>
<evidence type="ECO:0000313" key="3">
    <source>
        <dbReference type="Proteomes" id="UP000191554"/>
    </source>
</evidence>
<proteinExistence type="predicted"/>
<protein>
    <recommendedName>
        <fullName evidence="4">Leucine-rich repeat domain-containing protein</fullName>
    </recommendedName>
</protein>
<evidence type="ECO:0008006" key="4">
    <source>
        <dbReference type="Google" id="ProtNLM"/>
    </source>
</evidence>
<dbReference type="STRING" id="48256.CLHUN_12980"/>
<evidence type="ECO:0000313" key="2">
    <source>
        <dbReference type="EMBL" id="OPX45066.1"/>
    </source>
</evidence>
<evidence type="ECO:0000256" key="1">
    <source>
        <dbReference type="SAM" id="MobiDB-lite"/>
    </source>
</evidence>
<dbReference type="EMBL" id="MZGX01000006">
    <property type="protein sequence ID" value="OPX45066.1"/>
    <property type="molecule type" value="Genomic_DNA"/>
</dbReference>
<keyword evidence="3" id="KW-1185">Reference proteome</keyword>